<dbReference type="Pfam" id="PF01966">
    <property type="entry name" value="HD"/>
    <property type="match status" value="1"/>
</dbReference>
<evidence type="ECO:0000259" key="1">
    <source>
        <dbReference type="SMART" id="SM00471"/>
    </source>
</evidence>
<dbReference type="InterPro" id="IPR006675">
    <property type="entry name" value="HDIG_dom"/>
</dbReference>
<keyword evidence="3" id="KW-1185">Reference proteome</keyword>
<dbReference type="InterPro" id="IPR003607">
    <property type="entry name" value="HD/PDEase_dom"/>
</dbReference>
<dbReference type="Gene3D" id="1.10.3210.10">
    <property type="entry name" value="Hypothetical protein af1432"/>
    <property type="match status" value="1"/>
</dbReference>
<dbReference type="OrthoDB" id="9801160at2"/>
<dbReference type="InterPro" id="IPR006674">
    <property type="entry name" value="HD_domain"/>
</dbReference>
<evidence type="ECO:0000313" key="2">
    <source>
        <dbReference type="EMBL" id="SHG76445.1"/>
    </source>
</evidence>
<reference evidence="3" key="1">
    <citation type="submission" date="2016-11" db="EMBL/GenBank/DDBJ databases">
        <authorList>
            <person name="Varghese N."/>
            <person name="Submissions S."/>
        </authorList>
    </citation>
    <scope>NUCLEOTIDE SEQUENCE [LARGE SCALE GENOMIC DNA]</scope>
    <source>
        <strain evidence="3">DSM 11003</strain>
    </source>
</reference>
<gene>
    <name evidence="2" type="ORF">SAMN02745221_00927</name>
</gene>
<dbReference type="SMART" id="SM00471">
    <property type="entry name" value="HDc"/>
    <property type="match status" value="1"/>
</dbReference>
<accession>A0A1M5MGH4</accession>
<dbReference type="AlphaFoldDB" id="A0A1M5MGH4"/>
<protein>
    <submittedName>
        <fullName evidence="2">HDIG domain-containing protein</fullName>
    </submittedName>
</protein>
<evidence type="ECO:0000313" key="3">
    <source>
        <dbReference type="Proteomes" id="UP000242329"/>
    </source>
</evidence>
<dbReference type="SUPFAM" id="SSF109604">
    <property type="entry name" value="HD-domain/PDEase-like"/>
    <property type="match status" value="1"/>
</dbReference>
<feature type="domain" description="HD/PDEase" evidence="1">
    <location>
        <begin position="15"/>
        <end position="123"/>
    </location>
</feature>
<proteinExistence type="predicted"/>
<dbReference type="CDD" id="cd00077">
    <property type="entry name" value="HDc"/>
    <property type="match status" value="1"/>
</dbReference>
<dbReference type="NCBIfam" id="TIGR00277">
    <property type="entry name" value="HDIG"/>
    <property type="match status" value="1"/>
</dbReference>
<dbReference type="Proteomes" id="UP000242329">
    <property type="component" value="Unassembled WGS sequence"/>
</dbReference>
<sequence length="183" mass="20389">MERNEALDLLKGYLKNENLIKHSLAVEAVMRGLAERLGEDVEKFGLAGLLHDIDYDSTADDPKLHSLLGAQILRDHGVPEDVAYAVEAHNEYHDLERKSLMDKALWAADPVSGFIIAAALIRPEKKLAYVDVKSLKKRFKEKAFAKGASREQMASCSELGLELDEFLEIALRSMQKIADDLGL</sequence>
<dbReference type="EMBL" id="FQWY01000011">
    <property type="protein sequence ID" value="SHG76445.1"/>
    <property type="molecule type" value="Genomic_DNA"/>
</dbReference>
<dbReference type="PANTHER" id="PTHR38659:SF1">
    <property type="entry name" value="METAL DEPENDENT PHOSPHOHYDROLASE"/>
    <property type="match status" value="1"/>
</dbReference>
<name>A0A1M5MGH4_9FIRM</name>
<organism evidence="2 3">
    <name type="scientific">Thermosyntropha lipolytica DSM 11003</name>
    <dbReference type="NCBI Taxonomy" id="1123382"/>
    <lineage>
        <taxon>Bacteria</taxon>
        <taxon>Bacillati</taxon>
        <taxon>Bacillota</taxon>
        <taxon>Clostridia</taxon>
        <taxon>Eubacteriales</taxon>
        <taxon>Syntrophomonadaceae</taxon>
        <taxon>Thermosyntropha</taxon>
    </lineage>
</organism>
<dbReference type="RefSeq" id="WP_073090754.1">
    <property type="nucleotide sequence ID" value="NZ_FQWY01000011.1"/>
</dbReference>
<dbReference type="PANTHER" id="PTHR38659">
    <property type="entry name" value="METAL-DEPENDENT PHOSPHOHYDROLASE"/>
    <property type="match status" value="1"/>
</dbReference>
<dbReference type="STRING" id="1123382.SAMN02745221_00927"/>